<geneLocation type="plasmid" evidence="1 2">
    <name>pCadTS8_1</name>
</geneLocation>
<dbReference type="EMBL" id="CP109966">
    <property type="protein sequence ID" value="WAJ71764.1"/>
    <property type="molecule type" value="Genomic_DNA"/>
</dbReference>
<proteinExistence type="predicted"/>
<protein>
    <recommendedName>
        <fullName evidence="3">Extracellular solute-binding protein (Family 3)</fullName>
    </recommendedName>
</protein>
<dbReference type="Proteomes" id="UP001163726">
    <property type="component" value="Plasmid pCadTS8_1"/>
</dbReference>
<organism evidence="1 2">
    <name type="scientific">Catenovulum adriaticum</name>
    <dbReference type="NCBI Taxonomy" id="2984846"/>
    <lineage>
        <taxon>Bacteria</taxon>
        <taxon>Pseudomonadati</taxon>
        <taxon>Pseudomonadota</taxon>
        <taxon>Gammaproteobacteria</taxon>
        <taxon>Alteromonadales</taxon>
        <taxon>Alteromonadaceae</taxon>
        <taxon>Catenovulum</taxon>
    </lineage>
</organism>
<evidence type="ECO:0000313" key="2">
    <source>
        <dbReference type="Proteomes" id="UP001163726"/>
    </source>
</evidence>
<evidence type="ECO:0008006" key="3">
    <source>
        <dbReference type="Google" id="ProtNLM"/>
    </source>
</evidence>
<accession>A0ABY7ATS2</accession>
<name>A0ABY7ATS2_9ALTE</name>
<keyword evidence="2" id="KW-1185">Reference proteome</keyword>
<reference evidence="1" key="1">
    <citation type="submission" date="2022-10" db="EMBL/GenBank/DDBJ databases">
        <title>Catenovulum adriacola sp. nov. isolated in the Harbour of Susak.</title>
        <authorList>
            <person name="Schoch T."/>
            <person name="Reich S.J."/>
            <person name="Stoeferle S."/>
            <person name="Flaiz M."/>
            <person name="Kazda M."/>
            <person name="Riedel C.U."/>
            <person name="Duerre P."/>
        </authorList>
    </citation>
    <scope>NUCLEOTIDE SEQUENCE</scope>
    <source>
        <strain evidence="1">TS8</strain>
        <plasmid evidence="1">pCadTS8_1</plasmid>
    </source>
</reference>
<gene>
    <name evidence="1" type="ORF">OLW01_15610</name>
</gene>
<keyword evidence="1" id="KW-0614">Plasmid</keyword>
<dbReference type="RefSeq" id="WP_268076472.1">
    <property type="nucleotide sequence ID" value="NZ_CP109966.1"/>
</dbReference>
<sequence length="122" mass="14179">MLEGGRFDYFPRAVHEPCSEVVSRKELGLTIEEELMLIYPLPLYLFVSKDNKALALEITRLFEDAIADGSFDTFFFNYPLIKDVMNKTHIDKRKVFKIDNPHLTVATPLDRKELWLDLTSVN</sequence>
<evidence type="ECO:0000313" key="1">
    <source>
        <dbReference type="EMBL" id="WAJ71764.1"/>
    </source>
</evidence>